<organism evidence="2 3">
    <name type="scientific">Stackebrandtia endophytica</name>
    <dbReference type="NCBI Taxonomy" id="1496996"/>
    <lineage>
        <taxon>Bacteria</taxon>
        <taxon>Bacillati</taxon>
        <taxon>Actinomycetota</taxon>
        <taxon>Actinomycetes</taxon>
        <taxon>Glycomycetales</taxon>
        <taxon>Glycomycetaceae</taxon>
        <taxon>Stackebrandtia</taxon>
    </lineage>
</organism>
<reference evidence="2 3" key="1">
    <citation type="submission" date="2019-06" db="EMBL/GenBank/DDBJ databases">
        <title>Sequencing the genomes of 1000 actinobacteria strains.</title>
        <authorList>
            <person name="Klenk H.-P."/>
        </authorList>
    </citation>
    <scope>NUCLEOTIDE SEQUENCE [LARGE SCALE GENOMIC DNA]</scope>
    <source>
        <strain evidence="2 3">DSM 45928</strain>
    </source>
</reference>
<dbReference type="Gene3D" id="3.40.50.12780">
    <property type="entry name" value="N-terminal domain of ligase-like"/>
    <property type="match status" value="1"/>
</dbReference>
<dbReference type="InterPro" id="IPR042099">
    <property type="entry name" value="ANL_N_sf"/>
</dbReference>
<dbReference type="InterPro" id="IPR017523">
    <property type="entry name" value="Rv3268"/>
</dbReference>
<dbReference type="NCBIfam" id="TIGR03089">
    <property type="entry name" value="TIGR03089 family protein"/>
    <property type="match status" value="1"/>
</dbReference>
<dbReference type="Pfam" id="PF00501">
    <property type="entry name" value="AMP-binding"/>
    <property type="match status" value="1"/>
</dbReference>
<comment type="caution">
    <text evidence="2">The sequence shown here is derived from an EMBL/GenBank/DDBJ whole genome shotgun (WGS) entry which is preliminary data.</text>
</comment>
<dbReference type="InterPro" id="IPR000873">
    <property type="entry name" value="AMP-dep_synth/lig_dom"/>
</dbReference>
<keyword evidence="3" id="KW-1185">Reference proteome</keyword>
<dbReference type="Proteomes" id="UP000317043">
    <property type="component" value="Unassembled WGS sequence"/>
</dbReference>
<evidence type="ECO:0000259" key="1">
    <source>
        <dbReference type="Pfam" id="PF00501"/>
    </source>
</evidence>
<dbReference type="InParanoid" id="A0A543AQN2"/>
<feature type="domain" description="AMP-dependent synthetase/ligase" evidence="1">
    <location>
        <begin position="7"/>
        <end position="85"/>
    </location>
</feature>
<sequence>MDIAVLFDRAAGVDPARPFITFYDDATGERTELSYLTFDNWVSKTANLLIDEAGLTAGDTVSVCMPPHWLSGAIMVAGWRAGMAISHDGGDADIAFATVDRLDQAASADQVYAVSTAPLAIGLRGADAEAAEEAGASDFLTEVRGHGDHFRASQPIDPDAPALVGLPGGGSRSQRELVEAAADRAGELGVSPAQRIMFSAERLRPIDWLLVPMAAAGSVVLCRNSAESDLVKRAGSENARHIG</sequence>
<name>A0A543AQN2_9ACTN</name>
<protein>
    <submittedName>
        <fullName evidence="2">Uncharacterized protein (TIGR03089 family)</fullName>
    </submittedName>
</protein>
<dbReference type="EMBL" id="VFOW01000001">
    <property type="protein sequence ID" value="TQL74835.1"/>
    <property type="molecule type" value="Genomic_DNA"/>
</dbReference>
<evidence type="ECO:0000313" key="2">
    <source>
        <dbReference type="EMBL" id="TQL74835.1"/>
    </source>
</evidence>
<dbReference type="SUPFAM" id="SSF56801">
    <property type="entry name" value="Acetyl-CoA synthetase-like"/>
    <property type="match status" value="1"/>
</dbReference>
<proteinExistence type="predicted"/>
<dbReference type="AlphaFoldDB" id="A0A543AQN2"/>
<accession>A0A543AQN2</accession>
<gene>
    <name evidence="2" type="ORF">FB566_0323</name>
</gene>
<evidence type="ECO:0000313" key="3">
    <source>
        <dbReference type="Proteomes" id="UP000317043"/>
    </source>
</evidence>
<dbReference type="OrthoDB" id="3396763at2"/>
<dbReference type="RefSeq" id="WP_142034235.1">
    <property type="nucleotide sequence ID" value="NZ_JBHTGS010000002.1"/>
</dbReference>